<dbReference type="STRING" id="1408157.A0A1J7IGD7"/>
<gene>
    <name evidence="2" type="ORF">CONLIGDRAFT_476211</name>
</gene>
<dbReference type="AlphaFoldDB" id="A0A1J7IGD7"/>
<accession>A0A1J7IGD7</accession>
<proteinExistence type="predicted"/>
<dbReference type="OrthoDB" id="3563678at2759"/>
<evidence type="ECO:0000256" key="1">
    <source>
        <dbReference type="SAM" id="SignalP"/>
    </source>
</evidence>
<evidence type="ECO:0000313" key="3">
    <source>
        <dbReference type="Proteomes" id="UP000182658"/>
    </source>
</evidence>
<dbReference type="Proteomes" id="UP000182658">
    <property type="component" value="Unassembled WGS sequence"/>
</dbReference>
<protein>
    <recommendedName>
        <fullName evidence="4">PA14 domain-containing protein</fullName>
    </recommendedName>
</protein>
<keyword evidence="1" id="KW-0732">Signal</keyword>
<name>A0A1J7IGD7_9PEZI</name>
<feature type="chain" id="PRO_5012182185" description="PA14 domain-containing protein" evidence="1">
    <location>
        <begin position="18"/>
        <end position="455"/>
    </location>
</feature>
<organism evidence="2 3">
    <name type="scientific">Coniochaeta ligniaria NRRL 30616</name>
    <dbReference type="NCBI Taxonomy" id="1408157"/>
    <lineage>
        <taxon>Eukaryota</taxon>
        <taxon>Fungi</taxon>
        <taxon>Dikarya</taxon>
        <taxon>Ascomycota</taxon>
        <taxon>Pezizomycotina</taxon>
        <taxon>Sordariomycetes</taxon>
        <taxon>Sordariomycetidae</taxon>
        <taxon>Coniochaetales</taxon>
        <taxon>Coniochaetaceae</taxon>
        <taxon>Coniochaeta</taxon>
    </lineage>
</organism>
<keyword evidence="3" id="KW-1185">Reference proteome</keyword>
<sequence>MKLSNLLSLCVAAVASAAVLERRANCDDNCGRQIAATRAGAVDPAIRSADCSKAVVNVVTVTVTPTVTGATVTATTSTTSSITVSQSTTTVTTTTVAVFSTVTTTDVSTSVTLSTVLPVLRREEQRAEKRALTTSVPAYASSCTKPGAYASACSCLLGHSISTSTSTVTVTASAVGASVTTTTTAVVTATSTVSVVYTSTSSEFTTDLETATVETTTTSTLVCTATGGAPPIVLASPTGVVSEFNGQTSPYNIDDTFYKVSLPFPISIYGVSSADVFVAINGLIFVQDPTGPVVTADTSAADASKQVGYTNGPFPQYCPGFTGSYWCSSALPYYTVAPFWDDLYIYANTLQGLYYEVDGMAPHRSVTFEWYTSHYQAPTEYYHFTITFSEASPGAWTAAYYQISDSGSSASVGLQGGAGGPFAQYSFNTPDITNGLVLYYDPGSNTITTSGAAVC</sequence>
<feature type="signal peptide" evidence="1">
    <location>
        <begin position="1"/>
        <end position="17"/>
    </location>
</feature>
<evidence type="ECO:0008006" key="4">
    <source>
        <dbReference type="Google" id="ProtNLM"/>
    </source>
</evidence>
<dbReference type="EMBL" id="KV875100">
    <property type="protein sequence ID" value="OIW26518.1"/>
    <property type="molecule type" value="Genomic_DNA"/>
</dbReference>
<dbReference type="InParanoid" id="A0A1J7IGD7"/>
<evidence type="ECO:0000313" key="2">
    <source>
        <dbReference type="EMBL" id="OIW26518.1"/>
    </source>
</evidence>
<reference evidence="2 3" key="1">
    <citation type="submission" date="2016-10" db="EMBL/GenBank/DDBJ databases">
        <title>Draft genome sequence of Coniochaeta ligniaria NRRL30616, a lignocellulolytic fungus for bioabatement of inhibitors in plant biomass hydrolysates.</title>
        <authorList>
            <consortium name="DOE Joint Genome Institute"/>
            <person name="Jimenez D.J."/>
            <person name="Hector R.E."/>
            <person name="Riley R."/>
            <person name="Sun H."/>
            <person name="Grigoriev I.V."/>
            <person name="Van Elsas J.D."/>
            <person name="Nichols N.N."/>
        </authorList>
    </citation>
    <scope>NUCLEOTIDE SEQUENCE [LARGE SCALE GENOMIC DNA]</scope>
    <source>
        <strain evidence="2 3">NRRL 30616</strain>
    </source>
</reference>